<evidence type="ECO:0000256" key="1">
    <source>
        <dbReference type="SAM" id="MobiDB-lite"/>
    </source>
</evidence>
<protein>
    <submittedName>
        <fullName evidence="2">Uncharacterized protein</fullName>
    </submittedName>
</protein>
<accession>A0A2U7UGP6</accession>
<proteinExistence type="predicted"/>
<dbReference type="RefSeq" id="YP_009481187.1">
    <property type="nucleotide sequence ID" value="NC_037665.1"/>
</dbReference>
<dbReference type="KEGG" id="vg:36841646"/>
<organism evidence="2">
    <name type="scientific">Pandoravirus macleodensis</name>
    <dbReference type="NCBI Taxonomy" id="2107707"/>
    <lineage>
        <taxon>Viruses</taxon>
        <taxon>Pandoravirus</taxon>
    </lineage>
</organism>
<dbReference type="EMBL" id="MG011691">
    <property type="protein sequence ID" value="AVK77191.1"/>
    <property type="molecule type" value="Genomic_DNA"/>
</dbReference>
<name>A0A2U7UGP6_9VIRU</name>
<reference evidence="2" key="1">
    <citation type="journal article" date="2018" name="Nat. Commun.">
        <title>Diversity and evolution of the emerging Pandoraviridae family.</title>
        <authorList>
            <person name="Legendre M."/>
            <person name="Fabre E."/>
            <person name="Poirot O."/>
            <person name="Jeudy S."/>
            <person name="Lartigue A."/>
            <person name="Alempic J.M."/>
            <person name="Beucher L."/>
            <person name="Philippe N."/>
            <person name="Bertaux L."/>
            <person name="Christo-Foroux E."/>
            <person name="Labadie K."/>
            <person name="Coute Y."/>
            <person name="Abergel C."/>
            <person name="Claverie J.M."/>
        </authorList>
    </citation>
    <scope>NUCLEOTIDE SEQUENCE [LARGE SCALE GENOMIC DNA]</scope>
    <source>
        <strain evidence="2">Macleodensis</strain>
    </source>
</reference>
<feature type="region of interest" description="Disordered" evidence="1">
    <location>
        <begin position="70"/>
        <end position="89"/>
    </location>
</feature>
<dbReference type="Proteomes" id="UP000249758">
    <property type="component" value="Segment"/>
</dbReference>
<sequence length="210" mass="23145">MQSRQASHPYDDGQTCGYYSLNDAMSNGYGVYAASRGSHTVNLTRLAPCGTNPTTLGVGRGDIVVSQGPVGRLLSRNSPPSPGAEAERHRPMRRAIAGPMYDVPRGQWGYAPDRAHQTQQRLQQSPNAADFVEQWRQNIAQDQRLRAIFQPAPALIPGLRAYDRPNETAPAQTSDGLHYRGRDITDLRRAYLEQQMAQGYPLTGPQGNLM</sequence>
<gene>
    <name evidence="2" type="ORF">pmac_cds_503</name>
</gene>
<dbReference type="GeneID" id="36841646"/>
<evidence type="ECO:0000313" key="2">
    <source>
        <dbReference type="EMBL" id="AVK77191.1"/>
    </source>
</evidence>